<sequence length="81" mass="8884">LNCDTVWDPQYLGDLSAGPDLPGGKWNASAIDLSGRYFEGAKWAVRGQVARGGWRMARFLDVIFERNRTVLEGGGVLMVQA</sequence>
<keyword evidence="2" id="KW-1185">Reference proteome</keyword>
<dbReference type="Gene3D" id="1.10.575.10">
    <property type="entry name" value="P1 Nuclease"/>
    <property type="match status" value="1"/>
</dbReference>
<dbReference type="AlphaFoldDB" id="A0AAD5X2Q4"/>
<dbReference type="GO" id="GO:0016788">
    <property type="term" value="F:hydrolase activity, acting on ester bonds"/>
    <property type="evidence" value="ECO:0007669"/>
    <property type="project" value="InterPro"/>
</dbReference>
<evidence type="ECO:0000313" key="2">
    <source>
        <dbReference type="Proteomes" id="UP001212841"/>
    </source>
</evidence>
<proteinExistence type="predicted"/>
<feature type="non-terminal residue" evidence="1">
    <location>
        <position position="1"/>
    </location>
</feature>
<name>A0AAD5X2Q4_9FUNG</name>
<comment type="caution">
    <text evidence="1">The sequence shown here is derived from an EMBL/GenBank/DDBJ whole genome shotgun (WGS) entry which is preliminary data.</text>
</comment>
<dbReference type="InterPro" id="IPR008947">
    <property type="entry name" value="PLipase_C/P1_nuclease_dom_sf"/>
</dbReference>
<accession>A0AAD5X2Q4</accession>
<dbReference type="Proteomes" id="UP001212841">
    <property type="component" value="Unassembled WGS sequence"/>
</dbReference>
<evidence type="ECO:0000313" key="1">
    <source>
        <dbReference type="EMBL" id="KAJ3053278.1"/>
    </source>
</evidence>
<protein>
    <submittedName>
        <fullName evidence="1">Uncharacterized protein</fullName>
    </submittedName>
</protein>
<organism evidence="1 2">
    <name type="scientific">Rhizophlyctis rosea</name>
    <dbReference type="NCBI Taxonomy" id="64517"/>
    <lineage>
        <taxon>Eukaryota</taxon>
        <taxon>Fungi</taxon>
        <taxon>Fungi incertae sedis</taxon>
        <taxon>Chytridiomycota</taxon>
        <taxon>Chytridiomycota incertae sedis</taxon>
        <taxon>Chytridiomycetes</taxon>
        <taxon>Rhizophlyctidales</taxon>
        <taxon>Rhizophlyctidaceae</taxon>
        <taxon>Rhizophlyctis</taxon>
    </lineage>
</organism>
<gene>
    <name evidence="1" type="ORF">HK097_004641</name>
</gene>
<reference evidence="1" key="1">
    <citation type="submission" date="2020-05" db="EMBL/GenBank/DDBJ databases">
        <title>Phylogenomic resolution of chytrid fungi.</title>
        <authorList>
            <person name="Stajich J.E."/>
            <person name="Amses K."/>
            <person name="Simmons R."/>
            <person name="Seto K."/>
            <person name="Myers J."/>
            <person name="Bonds A."/>
            <person name="Quandt C.A."/>
            <person name="Barry K."/>
            <person name="Liu P."/>
            <person name="Grigoriev I."/>
            <person name="Longcore J.E."/>
            <person name="James T.Y."/>
        </authorList>
    </citation>
    <scope>NUCLEOTIDE SEQUENCE</scope>
    <source>
        <strain evidence="1">JEL0318</strain>
    </source>
</reference>
<dbReference type="EMBL" id="JADGJD010000221">
    <property type="protein sequence ID" value="KAJ3053278.1"/>
    <property type="molecule type" value="Genomic_DNA"/>
</dbReference>